<dbReference type="InterPro" id="IPR007936">
    <property type="entry name" value="VapE-like_dom"/>
</dbReference>
<dbReference type="SUPFAM" id="SSF52540">
    <property type="entry name" value="P-loop containing nucleoside triphosphate hydrolases"/>
    <property type="match status" value="1"/>
</dbReference>
<evidence type="ECO:0000259" key="1">
    <source>
        <dbReference type="Pfam" id="PF05272"/>
    </source>
</evidence>
<gene>
    <name evidence="2" type="ORF">H6G94_03915</name>
</gene>
<evidence type="ECO:0000313" key="2">
    <source>
        <dbReference type="EMBL" id="MBD2610427.1"/>
    </source>
</evidence>
<dbReference type="InterPro" id="IPR027417">
    <property type="entry name" value="P-loop_NTPase"/>
</dbReference>
<evidence type="ECO:0000313" key="3">
    <source>
        <dbReference type="Proteomes" id="UP000606396"/>
    </source>
</evidence>
<feature type="domain" description="Virulence-associated protein E-like" evidence="1">
    <location>
        <begin position="211"/>
        <end position="414"/>
    </location>
</feature>
<keyword evidence="3" id="KW-1185">Reference proteome</keyword>
<dbReference type="Proteomes" id="UP000606396">
    <property type="component" value="Unassembled WGS sequence"/>
</dbReference>
<organism evidence="2 3">
    <name type="scientific">Nostoc punctiforme FACHB-252</name>
    <dbReference type="NCBI Taxonomy" id="1357509"/>
    <lineage>
        <taxon>Bacteria</taxon>
        <taxon>Bacillati</taxon>
        <taxon>Cyanobacteriota</taxon>
        <taxon>Cyanophyceae</taxon>
        <taxon>Nostocales</taxon>
        <taxon>Nostocaceae</taxon>
        <taxon>Nostoc</taxon>
    </lineage>
</organism>
<name>A0ABR8H3M2_NOSPU</name>
<dbReference type="EMBL" id="JACJTC010000002">
    <property type="protein sequence ID" value="MBD2610427.1"/>
    <property type="molecule type" value="Genomic_DNA"/>
</dbReference>
<reference evidence="2 3" key="1">
    <citation type="journal article" date="2020" name="ISME J.">
        <title>Comparative genomics reveals insights into cyanobacterial evolution and habitat adaptation.</title>
        <authorList>
            <person name="Chen M.Y."/>
            <person name="Teng W.K."/>
            <person name="Zhao L."/>
            <person name="Hu C.X."/>
            <person name="Zhou Y.K."/>
            <person name="Han B.P."/>
            <person name="Song L.R."/>
            <person name="Shu W.S."/>
        </authorList>
    </citation>
    <scope>NUCLEOTIDE SEQUENCE [LARGE SCALE GENOMIC DNA]</scope>
    <source>
        <strain evidence="2 3">FACHB-252</strain>
    </source>
</reference>
<proteinExistence type="predicted"/>
<dbReference type="PANTHER" id="PTHR34985:SF1">
    <property type="entry name" value="SLR0554 PROTEIN"/>
    <property type="match status" value="1"/>
</dbReference>
<dbReference type="Pfam" id="PF05272">
    <property type="entry name" value="VapE-like_dom"/>
    <property type="match status" value="1"/>
</dbReference>
<comment type="caution">
    <text evidence="2">The sequence shown here is derived from an EMBL/GenBank/DDBJ whole genome shotgun (WGS) entry which is preliminary data.</text>
</comment>
<sequence length="519" mass="59297">MSDNSTFNTTQSSFGDFDDDTKREKILAFLRSQDIFAVQVGNGGDKSQSDDPKGNGDLYQARKAAKYYIQSADDKAYAFWQVFAVVYGGYYRETKKAEPELVLEQDTWAGTVYYKGKSTTVSKLVGKLEQALEIARPRTSEGFYDRQLDIFLENRQFKPVKRYLDNCLRQYSKQVEVGEAYTHDHDWLDINAGDIGYHMETQVHLLPEWDNLGEVLFGTKDPLTQEMITTWLVGAVKRGIDPGCYNKRTLILKGSQDAGKSAFVSKLAKYWGTELPSGTSEMDFVRQCTRTWIMELAECDRLFKGREASILKQQLSTTVDKYVPKYKEADEMAVTPRTTVFIGTTNKSQFLVDDTGNKRFWVIDLADDWKLPLAWLDENVDQLWATAYYKLQNGHPTDLSDSSLAASEVRNRDYMVEGSWNEQIESTLARATFEGKHSIAFQLVDLMTSMGIRYENQGKNKAAILASLKQLGYEQKPFFVLGKTTKLYYIPSVDKPTPAKFNPERMAWTYLNPDKKEFI</sequence>
<dbReference type="PANTHER" id="PTHR34985">
    <property type="entry name" value="SLR0554 PROTEIN"/>
    <property type="match status" value="1"/>
</dbReference>
<accession>A0ABR8H3M2</accession>
<protein>
    <recommendedName>
        <fullName evidence="1">Virulence-associated protein E-like domain-containing protein</fullName>
    </recommendedName>
</protein>